<dbReference type="STRING" id="161767.ENSAPEP00000031901"/>
<evidence type="ECO:0000256" key="5">
    <source>
        <dbReference type="ARBA" id="ARBA00023040"/>
    </source>
</evidence>
<dbReference type="PROSITE" id="PS50262">
    <property type="entry name" value="G_PROTEIN_RECEP_F1_2"/>
    <property type="match status" value="1"/>
</dbReference>
<keyword evidence="5 10" id="KW-0297">G-protein coupled receptor</keyword>
<keyword evidence="3 10" id="KW-0812">Transmembrane</keyword>
<comment type="subcellular location">
    <subcellularLocation>
        <location evidence="1 10">Cell membrane</location>
        <topology evidence="1 10">Multi-pass membrane protein</topology>
    </subcellularLocation>
</comment>
<evidence type="ECO:0000256" key="7">
    <source>
        <dbReference type="ARBA" id="ARBA00023170"/>
    </source>
</evidence>
<dbReference type="GeneTree" id="ENSGT01050000244882"/>
<dbReference type="Gene3D" id="1.20.1070.10">
    <property type="entry name" value="Rhodopsin 7-helix transmembrane proteins"/>
    <property type="match status" value="1"/>
</dbReference>
<protein>
    <submittedName>
        <fullName evidence="12">Arginine vasopressin receptor 2b, tandem duplicate, 1</fullName>
    </submittedName>
</protein>
<dbReference type="GO" id="GO:0045907">
    <property type="term" value="P:positive regulation of vasoconstriction"/>
    <property type="evidence" value="ECO:0007669"/>
    <property type="project" value="TreeGrafter"/>
</dbReference>
<feature type="transmembrane region" description="Helical" evidence="10">
    <location>
        <begin position="162"/>
        <end position="185"/>
    </location>
</feature>
<evidence type="ECO:0000256" key="6">
    <source>
        <dbReference type="ARBA" id="ARBA00023136"/>
    </source>
</evidence>
<dbReference type="GO" id="GO:0001992">
    <property type="term" value="P:regulation of systemic arterial blood pressure by vasopressin"/>
    <property type="evidence" value="ECO:0007669"/>
    <property type="project" value="TreeGrafter"/>
</dbReference>
<sequence>SFHYYNNYVHHALSGDEPRDERLAQVEIALLSIIFITAGILNFGLLLVLWKRRKQLSRMRVFVFHLCVADLVVTFFQVCPQLMWDITDRFIGPVYLCRVVKYLQVVGMFASTYMIVVMTRRRARWNGPVCAAWCVSLIGGLPQIFIFSRVEFIKPWGPRAYVTWTTLVIFILPILTVIVCQVRICRTVHINFHMKTHHGEETTRKALSSRASSVAGVSKARVKSEDDRGDRARLHHLLGAFLHQNSNKRNISPPVFPAATFTILMLLASLNSCANPCIYLLFCGKLPKRLVTLMCRGQPDSKESIQEEATMVSSLYISLKNLSDFR</sequence>
<keyword evidence="4 10" id="KW-1133">Transmembrane helix</keyword>
<comment type="caution">
    <text evidence="10">Lacks conserved residue(s) required for the propagation of feature annotation.</text>
</comment>
<evidence type="ECO:0000256" key="1">
    <source>
        <dbReference type="ARBA" id="ARBA00004651"/>
    </source>
</evidence>
<feature type="transmembrane region" description="Helical" evidence="10">
    <location>
        <begin position="99"/>
        <end position="118"/>
    </location>
</feature>
<reference evidence="12" key="2">
    <citation type="submission" date="2025-08" db="UniProtKB">
        <authorList>
            <consortium name="Ensembl"/>
        </authorList>
    </citation>
    <scope>IDENTIFICATION</scope>
</reference>
<evidence type="ECO:0000259" key="11">
    <source>
        <dbReference type="PROSITE" id="PS50262"/>
    </source>
</evidence>
<dbReference type="Proteomes" id="UP000265080">
    <property type="component" value="Chromosome 6"/>
</dbReference>
<dbReference type="GO" id="GO:0005000">
    <property type="term" value="F:vasopressin receptor activity"/>
    <property type="evidence" value="ECO:0007669"/>
    <property type="project" value="InterPro"/>
</dbReference>
<dbReference type="InterPro" id="IPR017452">
    <property type="entry name" value="GPCR_Rhodpsn_7TM"/>
</dbReference>
<dbReference type="GO" id="GO:0032870">
    <property type="term" value="P:cellular response to hormone stimulus"/>
    <property type="evidence" value="ECO:0007669"/>
    <property type="project" value="TreeGrafter"/>
</dbReference>
<evidence type="ECO:0000256" key="2">
    <source>
        <dbReference type="ARBA" id="ARBA00022475"/>
    </source>
</evidence>
<dbReference type="GO" id="GO:0005886">
    <property type="term" value="C:plasma membrane"/>
    <property type="evidence" value="ECO:0007669"/>
    <property type="project" value="UniProtKB-SubCell"/>
</dbReference>
<dbReference type="Pfam" id="PF00001">
    <property type="entry name" value="7tm_1"/>
    <property type="match status" value="1"/>
</dbReference>
<dbReference type="SUPFAM" id="SSF81321">
    <property type="entry name" value="Family A G protein-coupled receptor-like"/>
    <property type="match status" value="1"/>
</dbReference>
<dbReference type="InterPro" id="IPR001817">
    <property type="entry name" value="Vasoprsn_rcpt"/>
</dbReference>
<keyword evidence="9 10" id="KW-0807">Transducer</keyword>
<keyword evidence="7 10" id="KW-0675">Receptor</keyword>
<dbReference type="InterPro" id="IPR000276">
    <property type="entry name" value="GPCR_Rhodpsn"/>
</dbReference>
<dbReference type="PRINTS" id="PR00896">
    <property type="entry name" value="VASOPRESSINR"/>
</dbReference>
<evidence type="ECO:0000256" key="4">
    <source>
        <dbReference type="ARBA" id="ARBA00022989"/>
    </source>
</evidence>
<keyword evidence="2" id="KW-1003">Cell membrane</keyword>
<keyword evidence="8 10" id="KW-0325">Glycoprotein</keyword>
<reference evidence="12" key="3">
    <citation type="submission" date="2025-09" db="UniProtKB">
        <authorList>
            <consortium name="Ensembl"/>
        </authorList>
    </citation>
    <scope>IDENTIFICATION</scope>
</reference>
<dbReference type="GO" id="GO:0042277">
    <property type="term" value="F:peptide binding"/>
    <property type="evidence" value="ECO:0007669"/>
    <property type="project" value="TreeGrafter"/>
</dbReference>
<name>A0A3P8U4Z0_AMPPE</name>
<feature type="transmembrane region" description="Helical" evidence="10">
    <location>
        <begin position="62"/>
        <end position="84"/>
    </location>
</feature>
<evidence type="ECO:0000256" key="10">
    <source>
        <dbReference type="RuleBase" id="RU046427"/>
    </source>
</evidence>
<accession>A0A3P8U4Z0</accession>
<dbReference type="PANTHER" id="PTHR24241:SF133">
    <property type="entry name" value="OXYTOCIN RECEPTOR"/>
    <property type="match status" value="1"/>
</dbReference>
<evidence type="ECO:0000313" key="13">
    <source>
        <dbReference type="Proteomes" id="UP000265080"/>
    </source>
</evidence>
<feature type="transmembrane region" description="Helical" evidence="10">
    <location>
        <begin position="28"/>
        <end position="50"/>
    </location>
</feature>
<dbReference type="Ensembl" id="ENSAPET00000032747.1">
    <property type="protein sequence ID" value="ENSAPEP00000031901.1"/>
    <property type="gene ID" value="ENSAPEG00000022640.1"/>
</dbReference>
<feature type="domain" description="G-protein coupled receptors family 1 profile" evidence="11">
    <location>
        <begin position="41"/>
        <end position="122"/>
    </location>
</feature>
<keyword evidence="13" id="KW-1185">Reference proteome</keyword>
<dbReference type="PANTHER" id="PTHR24241">
    <property type="entry name" value="NEUROPEPTIDE RECEPTOR-RELATED G-PROTEIN COUPLED RECEPTOR"/>
    <property type="match status" value="1"/>
</dbReference>
<dbReference type="AlphaFoldDB" id="A0A3P8U4Z0"/>
<organism evidence="12 13">
    <name type="scientific">Amphiprion percula</name>
    <name type="common">Orange clownfish</name>
    <name type="synonym">Lutjanus percula</name>
    <dbReference type="NCBI Taxonomy" id="161767"/>
    <lineage>
        <taxon>Eukaryota</taxon>
        <taxon>Metazoa</taxon>
        <taxon>Chordata</taxon>
        <taxon>Craniata</taxon>
        <taxon>Vertebrata</taxon>
        <taxon>Euteleostomi</taxon>
        <taxon>Actinopterygii</taxon>
        <taxon>Neopterygii</taxon>
        <taxon>Teleostei</taxon>
        <taxon>Neoteleostei</taxon>
        <taxon>Acanthomorphata</taxon>
        <taxon>Ovalentaria</taxon>
        <taxon>Pomacentridae</taxon>
        <taxon>Amphiprion</taxon>
    </lineage>
</organism>
<keyword evidence="6 10" id="KW-0472">Membrane</keyword>
<evidence type="ECO:0000256" key="8">
    <source>
        <dbReference type="ARBA" id="ARBA00023180"/>
    </source>
</evidence>
<evidence type="ECO:0000256" key="9">
    <source>
        <dbReference type="ARBA" id="ARBA00023224"/>
    </source>
</evidence>
<evidence type="ECO:0000313" key="12">
    <source>
        <dbReference type="Ensembl" id="ENSAPEP00000031901.1"/>
    </source>
</evidence>
<evidence type="ECO:0000256" key="3">
    <source>
        <dbReference type="ARBA" id="ARBA00022692"/>
    </source>
</evidence>
<proteinExistence type="inferred from homology"/>
<feature type="transmembrane region" description="Helical" evidence="10">
    <location>
        <begin position="130"/>
        <end position="150"/>
    </location>
</feature>
<comment type="similarity">
    <text evidence="10">Belongs to the G-protein coupled receptor 1 family. Vasopressin/oxytocin receptor subfamily.</text>
</comment>
<reference evidence="12 13" key="1">
    <citation type="submission" date="2018-03" db="EMBL/GenBank/DDBJ databases">
        <title>Finding Nemo's genes: A chromosome-scale reference assembly of the genome of the orange clownfish Amphiprion percula.</title>
        <authorList>
            <person name="Lehmann R."/>
        </authorList>
    </citation>
    <scope>NUCLEOTIDE SEQUENCE</scope>
</reference>
<dbReference type="PRINTS" id="PR00237">
    <property type="entry name" value="GPCRRHODOPSN"/>
</dbReference>